<accession>A0A1I7W6Z5</accession>
<organism evidence="1 2">
    <name type="scientific">Heterorhabditis bacteriophora</name>
    <name type="common">Entomopathogenic nematode worm</name>
    <dbReference type="NCBI Taxonomy" id="37862"/>
    <lineage>
        <taxon>Eukaryota</taxon>
        <taxon>Metazoa</taxon>
        <taxon>Ecdysozoa</taxon>
        <taxon>Nematoda</taxon>
        <taxon>Chromadorea</taxon>
        <taxon>Rhabditida</taxon>
        <taxon>Rhabditina</taxon>
        <taxon>Rhabditomorpha</taxon>
        <taxon>Strongyloidea</taxon>
        <taxon>Heterorhabditidae</taxon>
        <taxon>Heterorhabditis</taxon>
    </lineage>
</organism>
<evidence type="ECO:0000313" key="1">
    <source>
        <dbReference type="Proteomes" id="UP000095283"/>
    </source>
</evidence>
<dbReference type="WBParaSite" id="Hba_00389">
    <property type="protein sequence ID" value="Hba_00389"/>
    <property type="gene ID" value="Hba_00389"/>
</dbReference>
<proteinExistence type="predicted"/>
<dbReference type="AlphaFoldDB" id="A0A1I7W6Z5"/>
<name>A0A1I7W6Z5_HETBA</name>
<dbReference type="Proteomes" id="UP000095283">
    <property type="component" value="Unplaced"/>
</dbReference>
<keyword evidence="1" id="KW-1185">Reference proteome</keyword>
<sequence length="102" mass="11889">MCPIDQCGRFLARSKDHSTYYRLYTMDKDRFSKIRLMLRYQDLHKFRTVGKTGDKIKKDKRKITDRKVTKLAPTTAGAITSAATRKTLSEGIHTFQLVKYEV</sequence>
<protein>
    <submittedName>
        <fullName evidence="2">Uncharacterized protein</fullName>
    </submittedName>
</protein>
<evidence type="ECO:0000313" key="2">
    <source>
        <dbReference type="WBParaSite" id="Hba_00389"/>
    </source>
</evidence>
<reference evidence="2" key="1">
    <citation type="submission" date="2016-11" db="UniProtKB">
        <authorList>
            <consortium name="WormBaseParasite"/>
        </authorList>
    </citation>
    <scope>IDENTIFICATION</scope>
</reference>